<reference evidence="1 2" key="1">
    <citation type="submission" date="2016-02" db="EMBL/GenBank/DDBJ databases">
        <title>Genome sequence of Marichromatium gracile YL-28, a purple sulfur bacterium.</title>
        <authorList>
            <person name="Zhao C."/>
            <person name="Hong X."/>
            <person name="Chen S."/>
            <person name="Yang S."/>
        </authorList>
    </citation>
    <scope>NUCLEOTIDE SEQUENCE [LARGE SCALE GENOMIC DNA]</scope>
    <source>
        <strain evidence="1 2">YL28</strain>
    </source>
</reference>
<gene>
    <name evidence="1" type="ORF">AY586_11100</name>
</gene>
<sequence length="280" mass="31685">MPSERLKYAVIRVVPDTRRGETVNIGVVVFRPAGLDVRLLPSLHKVRALDPRFDEQMLRDYPPYFSTLIQGIERPEQQHQVLANLGSIRLSALGEFHLEQGQDYEQQVQSILSDLVKPPLKHKRVEPVTRLETVIRQQFEVLQLLAKQEDDIERGMVVPKYPIEGHGNLYVDFALRKERWIVTETIDFSGSPSTLRGAKFKASALKALTLDAAARKLKGETVPLVVYQAATDEILEAVQPSIDLLSDYAQQLYNYADADERAAYFDRIAYAAGQIKAPPY</sequence>
<dbReference type="Pfam" id="PF11236">
    <property type="entry name" value="DUF3037"/>
    <property type="match status" value="1"/>
</dbReference>
<dbReference type="InterPro" id="IPR021398">
    <property type="entry name" value="DUF3037"/>
</dbReference>
<evidence type="ECO:0000313" key="2">
    <source>
        <dbReference type="Proteomes" id="UP000075766"/>
    </source>
</evidence>
<keyword evidence="2" id="KW-1185">Reference proteome</keyword>
<comment type="caution">
    <text evidence="1">The sequence shown here is derived from an EMBL/GenBank/DDBJ whole genome shotgun (WGS) entry which is preliminary data.</text>
</comment>
<name>A0ABR5VHE6_MARGR</name>
<dbReference type="EMBL" id="LSYU01000038">
    <property type="protein sequence ID" value="KXX65188.1"/>
    <property type="molecule type" value="Genomic_DNA"/>
</dbReference>
<accession>A0ABR5VHE6</accession>
<evidence type="ECO:0000313" key="1">
    <source>
        <dbReference type="EMBL" id="KXX65188.1"/>
    </source>
</evidence>
<dbReference type="RefSeq" id="WP_062273841.1">
    <property type="nucleotide sequence ID" value="NZ_LSYU01000038.1"/>
</dbReference>
<protein>
    <recommendedName>
        <fullName evidence="3">DUF3037 family protein</fullName>
    </recommendedName>
</protein>
<dbReference type="Proteomes" id="UP000075766">
    <property type="component" value="Unassembled WGS sequence"/>
</dbReference>
<proteinExistence type="predicted"/>
<organism evidence="1 2">
    <name type="scientific">Marichromatium gracile</name>
    <name type="common">Chromatium gracile</name>
    <dbReference type="NCBI Taxonomy" id="1048"/>
    <lineage>
        <taxon>Bacteria</taxon>
        <taxon>Pseudomonadati</taxon>
        <taxon>Pseudomonadota</taxon>
        <taxon>Gammaproteobacteria</taxon>
        <taxon>Chromatiales</taxon>
        <taxon>Chromatiaceae</taxon>
        <taxon>Marichromatium</taxon>
    </lineage>
</organism>
<evidence type="ECO:0008006" key="3">
    <source>
        <dbReference type="Google" id="ProtNLM"/>
    </source>
</evidence>